<dbReference type="RefSeq" id="WP_128277503.1">
    <property type="nucleotide sequence ID" value="NZ_PIPF01000017.1"/>
</dbReference>
<dbReference type="PANTHER" id="PTHR30032">
    <property type="entry name" value="N-ACETYLMURAMOYL-L-ALANINE AMIDASE-RELATED"/>
    <property type="match status" value="1"/>
</dbReference>
<name>A0A444AYX7_9MICO</name>
<sequence>MGVVREHRRVLTRVVVAAVSVIAIGGGSAHGAAAAPATAAAQSVDTSPWSFTGRGFGHGVGMSQYGALAQAKAGRSAREILGFYYAGTTYDAVPDTQTIRVNIVRGRSTTAVSGLARSSGGGTLTVTAGSSTLRAAAGRSVSLRRSGSSVVASCSGCSPASVTGSAVSITWDQTRTDLSLGGKRYAHAPFVVTPTPGAATLEGVLHLRLADEYLDQVREVPWSWPDAALETQAAAARAYALRKVAGGVRSACACHVQDSITDQVYGAVPTGSEASAWPRWRAAVAAGGSSTTGYVPRYGGQVIEAIYSSSSGGHTVNNEDIWGGAPVPYLRGVPDPWSTKSDNPRRSWTTEVPRSKVATAFGLPDVRSLDLSERTSAGSVRWARATSSAGVTKTLRGDDMRRALGLSSASTRRPGERVTGDTPADLAAATARSAPSTATSVVIAPASQTHVAHLVMARPLAGSLRAPLLLSGTTRLAHATRTELDRRGGRITRAYVVGGGPMVNTSVITELRARGITVTRVGMSDQDATAAAIVDLMAAQGPITRAAVATQETVPEAGAFSAVAGTRREPIVWASRSAVGPRAKAALQRARVRSVRIIGSSSRIPTAVSSDLSASGFSPSRLAGTSSAEISAGIAQYFRNSYSATRVSLARSTSTRTSDPAIAAAYGEPVLIVGTAPPAQVVAQVQRSPQWPSIRAVGPSSRVTSTTLARVRDS</sequence>
<protein>
    <recommendedName>
        <fullName evidence="1">Sporulation stage II protein D amidase enhancer LytB N-terminal domain-containing protein</fullName>
    </recommendedName>
</protein>
<dbReference type="InterPro" id="IPR013486">
    <property type="entry name" value="SpoIID/LytB"/>
</dbReference>
<dbReference type="AlphaFoldDB" id="A0A444AYX7"/>
<proteinExistence type="predicted"/>
<accession>A0A444AYX7</accession>
<evidence type="ECO:0000313" key="2">
    <source>
        <dbReference type="EMBL" id="RWU81294.1"/>
    </source>
</evidence>
<comment type="caution">
    <text evidence="2">The sequence shown here is derived from an EMBL/GenBank/DDBJ whole genome shotgun (WGS) entry which is preliminary data.</text>
</comment>
<evidence type="ECO:0000313" key="3">
    <source>
        <dbReference type="Proteomes" id="UP000288711"/>
    </source>
</evidence>
<dbReference type="PANTHER" id="PTHR30032:SF8">
    <property type="entry name" value="GERMINATION-SPECIFIC N-ACETYLMURAMOYL-L-ALANINE AMIDASE"/>
    <property type="match status" value="1"/>
</dbReference>
<dbReference type="EMBL" id="PIPF01000017">
    <property type="protein sequence ID" value="RWU81294.1"/>
    <property type="molecule type" value="Genomic_DNA"/>
</dbReference>
<dbReference type="Proteomes" id="UP000288711">
    <property type="component" value="Unassembled WGS sequence"/>
</dbReference>
<reference evidence="2 3" key="1">
    <citation type="journal article" date="2009" name="Int. J. Syst. Evol. Microbiol.">
        <title>Janibacter hoylei sp. nov., Bacillus isronensis sp. nov. and Bacillus aryabhattai sp. nov., isolated from cryotubes used for collecting air from the upper atmosphere.</title>
        <authorList>
            <person name="Shivaji S."/>
            <person name="Chaturvedi P."/>
            <person name="Begum Z."/>
            <person name="Pindi P.K."/>
            <person name="Manorama R."/>
            <person name="Padmanaban D.A."/>
            <person name="Shouche Y.S."/>
            <person name="Pawar S."/>
            <person name="Vaishampayan P."/>
            <person name="Dutt C.B."/>
            <person name="Datta G.N."/>
            <person name="Manchanda R.K."/>
            <person name="Rao U.R."/>
            <person name="Bhargava P.M."/>
            <person name="Narlikar J.V."/>
        </authorList>
    </citation>
    <scope>NUCLEOTIDE SEQUENCE [LARGE SCALE GENOMIC DNA]</scope>
    <source>
        <strain evidence="2 3">PVAS-1</strain>
    </source>
</reference>
<organism evidence="2 3">
    <name type="scientific">Janibacter hoylei PVAS-1</name>
    <dbReference type="NCBI Taxonomy" id="1210046"/>
    <lineage>
        <taxon>Bacteria</taxon>
        <taxon>Bacillati</taxon>
        <taxon>Actinomycetota</taxon>
        <taxon>Actinomycetes</taxon>
        <taxon>Micrococcales</taxon>
        <taxon>Intrasporangiaceae</taxon>
        <taxon>Janibacter</taxon>
    </lineage>
</organism>
<keyword evidence="3" id="KW-1185">Reference proteome</keyword>
<dbReference type="InterPro" id="IPR013693">
    <property type="entry name" value="SpoIID/LytB_N"/>
</dbReference>
<dbReference type="NCBIfam" id="TIGR02669">
    <property type="entry name" value="SpoIID_LytB"/>
    <property type="match status" value="1"/>
</dbReference>
<dbReference type="GO" id="GO:0030435">
    <property type="term" value="P:sporulation resulting in formation of a cellular spore"/>
    <property type="evidence" value="ECO:0007669"/>
    <property type="project" value="InterPro"/>
</dbReference>
<feature type="domain" description="Sporulation stage II protein D amidase enhancer LytB N-terminal" evidence="1">
    <location>
        <begin position="211"/>
        <end position="286"/>
    </location>
</feature>
<evidence type="ECO:0000259" key="1">
    <source>
        <dbReference type="Pfam" id="PF08486"/>
    </source>
</evidence>
<gene>
    <name evidence="2" type="ORF">CWN80_15060</name>
</gene>
<dbReference type="Pfam" id="PF08486">
    <property type="entry name" value="SpoIID"/>
    <property type="match status" value="1"/>
</dbReference>
<dbReference type="InterPro" id="IPR051922">
    <property type="entry name" value="Bact_Sporulation_Assoc"/>
</dbReference>